<organism evidence="9 10">
    <name type="scientific">Candidatus Nitrosocosmicus oleophilus</name>
    <dbReference type="NCBI Taxonomy" id="1353260"/>
    <lineage>
        <taxon>Archaea</taxon>
        <taxon>Nitrososphaerota</taxon>
        <taxon>Nitrososphaeria</taxon>
        <taxon>Nitrososphaerales</taxon>
        <taxon>Nitrososphaeraceae</taxon>
        <taxon>Candidatus Nitrosocosmicus</taxon>
    </lineage>
</organism>
<dbReference type="PANTHER" id="PTHR34296">
    <property type="entry name" value="TRANSCRIPTIONAL ACTIVATOR PROTEIN MED"/>
    <property type="match status" value="1"/>
</dbReference>
<feature type="transmembrane region" description="Helical" evidence="7">
    <location>
        <begin position="12"/>
        <end position="33"/>
    </location>
</feature>
<evidence type="ECO:0000313" key="10">
    <source>
        <dbReference type="Proteomes" id="UP000058925"/>
    </source>
</evidence>
<comment type="similarity">
    <text evidence="2">Belongs to the BMP lipoprotein family.</text>
</comment>
<dbReference type="OrthoDB" id="26049at2157"/>
<dbReference type="RefSeq" id="WP_196818173.1">
    <property type="nucleotide sequence ID" value="NZ_CP012850.1"/>
</dbReference>
<name>A0A654LWE8_9ARCH</name>
<dbReference type="AlphaFoldDB" id="A0A654LWE8"/>
<accession>A0A654LWE8</accession>
<keyword evidence="3" id="KW-1003">Cell membrane</keyword>
<reference evidence="10" key="1">
    <citation type="submission" date="2015-10" db="EMBL/GenBank/DDBJ databases">
        <title>Niche specialization of a soil ammonia-oxidizing archaeon, Candidatus Nitrosocosmicus oleophilus.</title>
        <authorList>
            <person name="Jung M.-Y."/>
            <person name="Rhee S.-K."/>
        </authorList>
    </citation>
    <scope>NUCLEOTIDE SEQUENCE [LARGE SCALE GENOMIC DNA]</scope>
    <source>
        <strain evidence="10">MY3</strain>
    </source>
</reference>
<protein>
    <submittedName>
        <fullName evidence="9">Purine-binding protein</fullName>
    </submittedName>
</protein>
<comment type="subcellular location">
    <subcellularLocation>
        <location evidence="1">Cell membrane</location>
        <topology evidence="1">Lipid-anchor</topology>
    </subcellularLocation>
</comment>
<dbReference type="GeneID" id="60421607"/>
<dbReference type="EMBL" id="CP012850">
    <property type="protein sequence ID" value="ALI35768.1"/>
    <property type="molecule type" value="Genomic_DNA"/>
</dbReference>
<dbReference type="Proteomes" id="UP000058925">
    <property type="component" value="Chromosome"/>
</dbReference>
<dbReference type="InterPro" id="IPR028082">
    <property type="entry name" value="Peripla_BP_I"/>
</dbReference>
<evidence type="ECO:0000256" key="1">
    <source>
        <dbReference type="ARBA" id="ARBA00004193"/>
    </source>
</evidence>
<keyword evidence="4" id="KW-0732">Signal</keyword>
<evidence type="ECO:0000256" key="2">
    <source>
        <dbReference type="ARBA" id="ARBA00008610"/>
    </source>
</evidence>
<dbReference type="SUPFAM" id="SSF53822">
    <property type="entry name" value="Periplasmic binding protein-like I"/>
    <property type="match status" value="1"/>
</dbReference>
<dbReference type="KEGG" id="taa:NMY3_01565"/>
<evidence type="ECO:0000256" key="4">
    <source>
        <dbReference type="ARBA" id="ARBA00022729"/>
    </source>
</evidence>
<gene>
    <name evidence="9" type="ORF">NMY3_01565</name>
</gene>
<sequence length="375" mass="41117">MNNKITLYIKTIVMLAFIMFGVFVIFSSSIYPISADNTKKLEKSISAPSQNHPASEFEKKLKIAFLTDGLFSDAGWGAFGYNAAQALEGKYSYMVDYKENVPIPKIEETLRDYANSGYDIIISHGFEWGKPAVKVGKDYPETKFVIFTGLVNSSNVASIYPMQQEGTYVLGALAATMSKTGIIGFVGGERYPNLINIYEGYKQGAQDVNPAVKILVTYLDDWDNSTKGKKAAISQIDRGADFLLQVADTSGHGVIEAAKERGIYAFGAISDQNKLAPNTVLTSFVLDAEKAFDRIITLVKTSNFSGQIFKPGLEAEKGASGDGIVYIAPFHSLEHTVSDNVKLRLEKLKEDIINGNIKVPERYSNNIGNYLNNTG</sequence>
<evidence type="ECO:0000256" key="7">
    <source>
        <dbReference type="SAM" id="Phobius"/>
    </source>
</evidence>
<evidence type="ECO:0000256" key="6">
    <source>
        <dbReference type="ARBA" id="ARBA00023288"/>
    </source>
</evidence>
<feature type="domain" description="ABC transporter substrate-binding protein PnrA-like" evidence="8">
    <location>
        <begin position="61"/>
        <end position="361"/>
    </location>
</feature>
<evidence type="ECO:0000259" key="8">
    <source>
        <dbReference type="Pfam" id="PF02608"/>
    </source>
</evidence>
<dbReference type="PANTHER" id="PTHR34296:SF2">
    <property type="entry name" value="ABC TRANSPORTER GUANOSINE-BINDING PROTEIN NUPN"/>
    <property type="match status" value="1"/>
</dbReference>
<evidence type="ECO:0000256" key="3">
    <source>
        <dbReference type="ARBA" id="ARBA00022475"/>
    </source>
</evidence>
<keyword evidence="10" id="KW-1185">Reference proteome</keyword>
<keyword evidence="6" id="KW-0449">Lipoprotein</keyword>
<dbReference type="CDD" id="cd06304">
    <property type="entry name" value="PBP1_BmpA_Med_PnrA-like"/>
    <property type="match status" value="1"/>
</dbReference>
<dbReference type="InterPro" id="IPR003760">
    <property type="entry name" value="PnrA-like"/>
</dbReference>
<dbReference type="Gene3D" id="3.40.50.2300">
    <property type="match status" value="2"/>
</dbReference>
<keyword evidence="5 7" id="KW-0472">Membrane</keyword>
<dbReference type="InterPro" id="IPR050957">
    <property type="entry name" value="BMP_lipoprotein"/>
</dbReference>
<dbReference type="Pfam" id="PF02608">
    <property type="entry name" value="Bmp"/>
    <property type="match status" value="1"/>
</dbReference>
<evidence type="ECO:0000313" key="9">
    <source>
        <dbReference type="EMBL" id="ALI35768.1"/>
    </source>
</evidence>
<evidence type="ECO:0000256" key="5">
    <source>
        <dbReference type="ARBA" id="ARBA00023136"/>
    </source>
</evidence>
<proteinExistence type="inferred from homology"/>
<keyword evidence="7" id="KW-0812">Transmembrane</keyword>
<dbReference type="GO" id="GO:0005886">
    <property type="term" value="C:plasma membrane"/>
    <property type="evidence" value="ECO:0007669"/>
    <property type="project" value="UniProtKB-SubCell"/>
</dbReference>
<keyword evidence="7" id="KW-1133">Transmembrane helix</keyword>